<keyword evidence="3" id="KW-1185">Reference proteome</keyword>
<protein>
    <submittedName>
        <fullName evidence="2">Uncharacterized protein</fullName>
    </submittedName>
</protein>
<accession>A0A852SZY6</accession>
<keyword evidence="1" id="KW-0812">Transmembrane</keyword>
<feature type="transmembrane region" description="Helical" evidence="1">
    <location>
        <begin position="47"/>
        <end position="69"/>
    </location>
</feature>
<organism evidence="2 3">
    <name type="scientific">Leifsonia soli</name>
    <dbReference type="NCBI Taxonomy" id="582665"/>
    <lineage>
        <taxon>Bacteria</taxon>
        <taxon>Bacillati</taxon>
        <taxon>Actinomycetota</taxon>
        <taxon>Actinomycetes</taxon>
        <taxon>Micrococcales</taxon>
        <taxon>Microbacteriaceae</taxon>
        <taxon>Leifsonia</taxon>
    </lineage>
</organism>
<comment type="caution">
    <text evidence="2">The sequence shown here is derived from an EMBL/GenBank/DDBJ whole genome shotgun (WGS) entry which is preliminary data.</text>
</comment>
<evidence type="ECO:0000256" key="1">
    <source>
        <dbReference type="SAM" id="Phobius"/>
    </source>
</evidence>
<dbReference type="Proteomes" id="UP000589620">
    <property type="component" value="Unassembled WGS sequence"/>
</dbReference>
<sequence length="164" mass="17642">MRDERVYATVVAFFATGLYLALVVAVFGLVSLATDSDVVADPQVGPIVGPVMVIASALMLLVFLIVLGTRVPAERQRISPGVAFGVGVACYSVFIAAGGVAGAAGDPNDPFHYFLFAFAQLVRWPAITIAILAFAVTLLYQLVLVGRFRQRGRPRWPWEGDEDQ</sequence>
<gene>
    <name evidence="2" type="ORF">BJ963_001976</name>
</gene>
<keyword evidence="1" id="KW-1133">Transmembrane helix</keyword>
<dbReference type="AlphaFoldDB" id="A0A852SZY6"/>
<name>A0A852SZY6_9MICO</name>
<dbReference type="Pfam" id="PF19616">
    <property type="entry name" value="DUF6121"/>
    <property type="match status" value="1"/>
</dbReference>
<evidence type="ECO:0000313" key="2">
    <source>
        <dbReference type="EMBL" id="NYD74457.1"/>
    </source>
</evidence>
<proteinExistence type="predicted"/>
<feature type="transmembrane region" description="Helical" evidence="1">
    <location>
        <begin position="81"/>
        <end position="104"/>
    </location>
</feature>
<reference evidence="2 3" key="1">
    <citation type="submission" date="2020-07" db="EMBL/GenBank/DDBJ databases">
        <title>Sequencing the genomes of 1000 actinobacteria strains.</title>
        <authorList>
            <person name="Klenk H.-P."/>
        </authorList>
    </citation>
    <scope>NUCLEOTIDE SEQUENCE [LARGE SCALE GENOMIC DNA]</scope>
    <source>
        <strain evidence="2 3">DSM 23871</strain>
    </source>
</reference>
<dbReference type="RefSeq" id="WP_179456312.1">
    <property type="nucleotide sequence ID" value="NZ_BAAAPX010000001.1"/>
</dbReference>
<feature type="transmembrane region" description="Helical" evidence="1">
    <location>
        <begin position="124"/>
        <end position="145"/>
    </location>
</feature>
<keyword evidence="1" id="KW-0472">Membrane</keyword>
<dbReference type="InterPro" id="IPR046124">
    <property type="entry name" value="DUF6121"/>
</dbReference>
<feature type="transmembrane region" description="Helical" evidence="1">
    <location>
        <begin position="7"/>
        <end position="27"/>
    </location>
</feature>
<dbReference type="EMBL" id="JACCBJ010000001">
    <property type="protein sequence ID" value="NYD74457.1"/>
    <property type="molecule type" value="Genomic_DNA"/>
</dbReference>
<evidence type="ECO:0000313" key="3">
    <source>
        <dbReference type="Proteomes" id="UP000589620"/>
    </source>
</evidence>